<gene>
    <name evidence="2" type="primary">spoIVB</name>
    <name evidence="2" type="ORF">DSM106044_01776</name>
</gene>
<dbReference type="NCBIfam" id="TIGR02860">
    <property type="entry name" value="spore_IV_B"/>
    <property type="match status" value="1"/>
</dbReference>
<keyword evidence="2" id="KW-0378">Hydrolase</keyword>
<proteinExistence type="predicted"/>
<accession>A0A4U8QAW7</accession>
<dbReference type="Pfam" id="PF13180">
    <property type="entry name" value="PDZ_2"/>
    <property type="match status" value="1"/>
</dbReference>
<evidence type="ECO:0000313" key="2">
    <source>
        <dbReference type="EMBL" id="TLD01393.1"/>
    </source>
</evidence>
<dbReference type="Proteomes" id="UP000306509">
    <property type="component" value="Unassembled WGS sequence"/>
</dbReference>
<dbReference type="EC" id="3.4.21.116" evidence="2"/>
<keyword evidence="3" id="KW-1185">Reference proteome</keyword>
<protein>
    <submittedName>
        <fullName evidence="2">SpoIVB peptidase</fullName>
        <ecNumber evidence="2">3.4.21.116</ecNumber>
    </submittedName>
</protein>
<dbReference type="Gene3D" id="2.30.42.10">
    <property type="match status" value="1"/>
</dbReference>
<dbReference type="Pfam" id="PF05580">
    <property type="entry name" value="Peptidase_S55"/>
    <property type="match status" value="1"/>
</dbReference>
<sequence length="417" mass="44912" precursor="true">MAKNRKRCRKIIISVLTIVLFVSATGAFLIDRSIPDRLQVVSGDRKTQILRYPFDTFIEENVAQAASQNGSNIPQDNLKMSSQEPYTIECKLFGVIPVKNIQVDVVERSKVIPCGSPVGIYMKTRGILVVGTGAVNGMDGVDYEPAASVVQSGDYILGVNGNPISDKKELISRINESGGSDITLEVQRKGEITDLKVKPVMTGTSEYKTGIWVRDDTQGIGTLTYVDENGNYGALGHGISDVDTSTLLSLQEGKLYPSDIISVVKGEKGTPGELAGVIRYDENEVMGSITANTEAGIFGKVTESFKSQLKGTPIEVGLKQEIETGPATIRCTVDGTVKEYDIEIEKVLLNSSDVNKSMVIKVTDEELLQKTGGIVQGMSGSPIIQNGKLIGAVTHVFIQDSTSGFGIFAENMIFVDS</sequence>
<organism evidence="2 3">
    <name type="scientific">Robinsoniella peoriensis</name>
    <dbReference type="NCBI Taxonomy" id="180332"/>
    <lineage>
        <taxon>Bacteria</taxon>
        <taxon>Bacillati</taxon>
        <taxon>Bacillota</taxon>
        <taxon>Clostridia</taxon>
        <taxon>Lachnospirales</taxon>
        <taxon>Lachnospiraceae</taxon>
        <taxon>Robinsoniella</taxon>
    </lineage>
</organism>
<feature type="domain" description="Peptidase S55" evidence="1">
    <location>
        <begin position="191"/>
        <end position="417"/>
    </location>
</feature>
<dbReference type="InterPro" id="IPR009003">
    <property type="entry name" value="Peptidase_S1_PA"/>
</dbReference>
<comment type="caution">
    <text evidence="2">The sequence shown here is derived from an EMBL/GenBank/DDBJ whole genome shotgun (WGS) entry which is preliminary data.</text>
</comment>
<dbReference type="AlphaFoldDB" id="A0A4U8QAW7"/>
<dbReference type="EMBL" id="QGQD01000040">
    <property type="protein sequence ID" value="TLD01393.1"/>
    <property type="molecule type" value="Genomic_DNA"/>
</dbReference>
<dbReference type="InterPro" id="IPR014219">
    <property type="entry name" value="SpoIVB"/>
</dbReference>
<evidence type="ECO:0000259" key="1">
    <source>
        <dbReference type="PROSITE" id="PS51494"/>
    </source>
</evidence>
<dbReference type="SUPFAM" id="SSF50494">
    <property type="entry name" value="Trypsin-like serine proteases"/>
    <property type="match status" value="1"/>
</dbReference>
<dbReference type="InterPro" id="IPR008763">
    <property type="entry name" value="Peptidase_S55"/>
</dbReference>
<dbReference type="GO" id="GO:0016787">
    <property type="term" value="F:hydrolase activity"/>
    <property type="evidence" value="ECO:0007669"/>
    <property type="project" value="UniProtKB-KW"/>
</dbReference>
<reference evidence="2 3" key="1">
    <citation type="journal article" date="2019" name="Anaerobe">
        <title>Detection of Robinsoniella peoriensis in multiple bone samples of a trauma patient.</title>
        <authorList>
            <person name="Schrottner P."/>
            <person name="Hartwich K."/>
            <person name="Bunk B."/>
            <person name="Schober I."/>
            <person name="Helbig S."/>
            <person name="Rudolph W.W."/>
            <person name="Gunzer F."/>
        </authorList>
    </citation>
    <scope>NUCLEOTIDE SEQUENCE [LARGE SCALE GENOMIC DNA]</scope>
    <source>
        <strain evidence="2 3">DSM 106044</strain>
    </source>
</reference>
<dbReference type="RefSeq" id="WP_242858423.1">
    <property type="nucleotide sequence ID" value="NZ_CABMJZ010000005.1"/>
</dbReference>
<dbReference type="InterPro" id="IPR001478">
    <property type="entry name" value="PDZ"/>
</dbReference>
<name>A0A4U8QAW7_9FIRM</name>
<evidence type="ECO:0000313" key="3">
    <source>
        <dbReference type="Proteomes" id="UP000306509"/>
    </source>
</evidence>
<dbReference type="SUPFAM" id="SSF50156">
    <property type="entry name" value="PDZ domain-like"/>
    <property type="match status" value="1"/>
</dbReference>
<dbReference type="PROSITE" id="PS51494">
    <property type="entry name" value="SPOIVB"/>
    <property type="match status" value="1"/>
</dbReference>
<dbReference type="STRING" id="180332.GCA_000797495_03691"/>
<dbReference type="InterPro" id="IPR036034">
    <property type="entry name" value="PDZ_sf"/>
</dbReference>